<dbReference type="Proteomes" id="UP000185944">
    <property type="component" value="Unassembled WGS sequence"/>
</dbReference>
<dbReference type="RefSeq" id="XP_067543546.1">
    <property type="nucleotide sequence ID" value="XM_067688358.1"/>
</dbReference>
<evidence type="ECO:0000313" key="4">
    <source>
        <dbReference type="Proteomes" id="UP000185944"/>
    </source>
</evidence>
<feature type="domain" description="DUF5096" evidence="2">
    <location>
        <begin position="98"/>
        <end position="283"/>
    </location>
</feature>
<evidence type="ECO:0000259" key="2">
    <source>
        <dbReference type="Pfam" id="PF17019"/>
    </source>
</evidence>
<evidence type="ECO:0000256" key="1">
    <source>
        <dbReference type="SAM" id="MobiDB-lite"/>
    </source>
</evidence>
<dbReference type="InterPro" id="IPR031512">
    <property type="entry name" value="DUF5096"/>
</dbReference>
<dbReference type="OrthoDB" id="2188228at2759"/>
<keyword evidence="4" id="KW-1185">Reference proteome</keyword>
<dbReference type="VEuPathDB" id="MicrosporidiaDB:NEDG_00940"/>
<gene>
    <name evidence="3" type="ORF">NEDG_00940</name>
</gene>
<dbReference type="EMBL" id="LTDL01000042">
    <property type="protein sequence ID" value="OAG28801.1"/>
    <property type="molecule type" value="Genomic_DNA"/>
</dbReference>
<reference evidence="3 4" key="1">
    <citation type="submission" date="2016-02" db="EMBL/GenBank/DDBJ databases">
        <title>Discovery of a natural microsporidian pathogen with a broad tissue tropism in Caenorhabditis elegans.</title>
        <authorList>
            <person name="Luallen R.J."/>
            <person name="Reinke A.W."/>
            <person name="Tong L."/>
            <person name="Botts M.R."/>
            <person name="Felix M.-A."/>
            <person name="Troemel E.R."/>
        </authorList>
    </citation>
    <scope>NUCLEOTIDE SEQUENCE [LARGE SCALE GENOMIC DNA]</scope>
    <source>
        <strain evidence="3 4">JUm2807</strain>
    </source>
</reference>
<proteinExistence type="predicted"/>
<organism evidence="3 4">
    <name type="scientific">Nematocida displodere</name>
    <dbReference type="NCBI Taxonomy" id="1805483"/>
    <lineage>
        <taxon>Eukaryota</taxon>
        <taxon>Fungi</taxon>
        <taxon>Fungi incertae sedis</taxon>
        <taxon>Microsporidia</taxon>
        <taxon>Nematocida</taxon>
    </lineage>
</organism>
<dbReference type="GeneID" id="93647290"/>
<protein>
    <recommendedName>
        <fullName evidence="2">DUF5096 domain-containing protein</fullName>
    </recommendedName>
</protein>
<name>A0A177EBB8_9MICR</name>
<dbReference type="Pfam" id="PF17019">
    <property type="entry name" value="DUF5096"/>
    <property type="match status" value="1"/>
</dbReference>
<comment type="caution">
    <text evidence="3">The sequence shown here is derived from an EMBL/GenBank/DDBJ whole genome shotgun (WGS) entry which is preliminary data.</text>
</comment>
<sequence>MEEYIGASLIIKTSTLKVIGVLHQIHPETHKMIIDVSGVKKAIDIREIDEVEILPEEDTTSPRVTASADLSNPKKKQSEGRVERMPLPAKGKVVDYVSHETYQQILHLSDTFYGPSIDEIVYSGARGVLHLFVNIFKVMDKKFVIYTGSGVFSEIAVVLARLCLIYNSNVSLIPTAETSRLSKELFYYRNNGGAVETVRTDQTVVIIADVECTEEMVRGSERIVFLGDYQNTPLPNKEVVFFGVPTSDPSMFTGSPILCDIGLSPQIYSKFQLKRYAPKLLQKLTKDPARGVSTREC</sequence>
<feature type="compositionally biased region" description="Polar residues" evidence="1">
    <location>
        <begin position="61"/>
        <end position="70"/>
    </location>
</feature>
<feature type="region of interest" description="Disordered" evidence="1">
    <location>
        <begin position="56"/>
        <end position="82"/>
    </location>
</feature>
<dbReference type="AlphaFoldDB" id="A0A177EBB8"/>
<accession>A0A177EBB8</accession>
<evidence type="ECO:0000313" key="3">
    <source>
        <dbReference type="EMBL" id="OAG28801.1"/>
    </source>
</evidence>